<keyword evidence="2" id="KW-1185">Reference proteome</keyword>
<dbReference type="Proteomes" id="UP000076871">
    <property type="component" value="Unassembled WGS sequence"/>
</dbReference>
<evidence type="ECO:0000313" key="1">
    <source>
        <dbReference type="EMBL" id="KZT07108.1"/>
    </source>
</evidence>
<dbReference type="EMBL" id="KV427621">
    <property type="protein sequence ID" value="KZT07108.1"/>
    <property type="molecule type" value="Genomic_DNA"/>
</dbReference>
<dbReference type="AlphaFoldDB" id="A0A165EIA1"/>
<gene>
    <name evidence="1" type="ORF">LAESUDRAFT_132873</name>
</gene>
<proteinExistence type="predicted"/>
<dbReference type="GeneID" id="63818327"/>
<name>A0A165EIA1_9APHY</name>
<reference evidence="1 2" key="1">
    <citation type="journal article" date="2016" name="Mol. Biol. Evol.">
        <title>Comparative Genomics of Early-Diverging Mushroom-Forming Fungi Provides Insights into the Origins of Lignocellulose Decay Capabilities.</title>
        <authorList>
            <person name="Nagy L.G."/>
            <person name="Riley R."/>
            <person name="Tritt A."/>
            <person name="Adam C."/>
            <person name="Daum C."/>
            <person name="Floudas D."/>
            <person name="Sun H."/>
            <person name="Yadav J.S."/>
            <person name="Pangilinan J."/>
            <person name="Larsson K.H."/>
            <person name="Matsuura K."/>
            <person name="Barry K."/>
            <person name="Labutti K."/>
            <person name="Kuo R."/>
            <person name="Ohm R.A."/>
            <person name="Bhattacharya S.S."/>
            <person name="Shirouzu T."/>
            <person name="Yoshinaga Y."/>
            <person name="Martin F.M."/>
            <person name="Grigoriev I.V."/>
            <person name="Hibbett D.S."/>
        </authorList>
    </citation>
    <scope>NUCLEOTIDE SEQUENCE [LARGE SCALE GENOMIC DNA]</scope>
    <source>
        <strain evidence="1 2">93-53</strain>
    </source>
</reference>
<evidence type="ECO:0000313" key="2">
    <source>
        <dbReference type="Proteomes" id="UP000076871"/>
    </source>
</evidence>
<dbReference type="SUPFAM" id="SSF52047">
    <property type="entry name" value="RNI-like"/>
    <property type="match status" value="1"/>
</dbReference>
<dbReference type="OrthoDB" id="2785713at2759"/>
<dbReference type="STRING" id="1314785.A0A165EIA1"/>
<protein>
    <recommendedName>
        <fullName evidence="3">F-box domain-containing protein</fullName>
    </recommendedName>
</protein>
<dbReference type="RefSeq" id="XP_040764848.1">
    <property type="nucleotide sequence ID" value="XM_040901295.1"/>
</dbReference>
<sequence>MTLVSLNADVLTYLLSFLSTKHAFWLSLTTKQIHTLAMQQVYRVITLKHPEHVAEVCTLLLRDPTNRLAYVRELRIGGSALDNAEQAVANQIVDVLLHPSSMMIQCLQLGRIEWIVWSEPKFVDALIALRSLTRLELEGIGTKSMAVIERLSSRPRSLCLQFMRFFTADEDLPSLFSNVQRPAIASGSVVEQFTMSSGQASLLLAPASCSQWLALQHLSITNCNLPMSTFCFAFPNVKRIRLQGVTSTLRSHADNPCWTHLDFLDMGNITSDLPGAIFVPWVVTCRVRYLAMGIDLRARIIRETALSIVKLTTPVILELTCNPHMNGKFWRTVADSMRGRLHYLVVILKRDERSSPATHIELLEYWKWQMSTYMSSLGITCIRICCTSRADRQVLQDIPTLLTNVTSSLRYIALEHYPSLERDSWCDGRYDGCQSESTWWRIVRDGSRKSFARVATEIGERVDAYFKSADIESSLHFVDPLDGMQRN</sequence>
<evidence type="ECO:0008006" key="3">
    <source>
        <dbReference type="Google" id="ProtNLM"/>
    </source>
</evidence>
<accession>A0A165EIA1</accession>
<dbReference type="InParanoid" id="A0A165EIA1"/>
<organism evidence="1 2">
    <name type="scientific">Laetiporus sulphureus 93-53</name>
    <dbReference type="NCBI Taxonomy" id="1314785"/>
    <lineage>
        <taxon>Eukaryota</taxon>
        <taxon>Fungi</taxon>
        <taxon>Dikarya</taxon>
        <taxon>Basidiomycota</taxon>
        <taxon>Agaricomycotina</taxon>
        <taxon>Agaricomycetes</taxon>
        <taxon>Polyporales</taxon>
        <taxon>Laetiporus</taxon>
    </lineage>
</organism>